<reference evidence="1" key="1">
    <citation type="submission" date="2021-05" db="EMBL/GenBank/DDBJ databases">
        <authorList>
            <person name="Alioto T."/>
            <person name="Alioto T."/>
            <person name="Gomez Garrido J."/>
        </authorList>
    </citation>
    <scope>NUCLEOTIDE SEQUENCE</scope>
</reference>
<name>A0A8D8FAF1_CULPI</name>
<evidence type="ECO:0000313" key="1">
    <source>
        <dbReference type="EMBL" id="CAG6463530.1"/>
    </source>
</evidence>
<protein>
    <submittedName>
        <fullName evidence="1">(northern house mosquito) hypothetical protein</fullName>
    </submittedName>
</protein>
<organism evidence="1">
    <name type="scientific">Culex pipiens</name>
    <name type="common">House mosquito</name>
    <dbReference type="NCBI Taxonomy" id="7175"/>
    <lineage>
        <taxon>Eukaryota</taxon>
        <taxon>Metazoa</taxon>
        <taxon>Ecdysozoa</taxon>
        <taxon>Arthropoda</taxon>
        <taxon>Hexapoda</taxon>
        <taxon>Insecta</taxon>
        <taxon>Pterygota</taxon>
        <taxon>Neoptera</taxon>
        <taxon>Endopterygota</taxon>
        <taxon>Diptera</taxon>
        <taxon>Nematocera</taxon>
        <taxon>Culicoidea</taxon>
        <taxon>Culicidae</taxon>
        <taxon>Culicinae</taxon>
        <taxon>Culicini</taxon>
        <taxon>Culex</taxon>
        <taxon>Culex</taxon>
    </lineage>
</organism>
<proteinExistence type="predicted"/>
<dbReference type="EMBL" id="HBUE01048450">
    <property type="protein sequence ID" value="CAG6463530.1"/>
    <property type="molecule type" value="Transcribed_RNA"/>
</dbReference>
<sequence>MDGTIAGCTRPDSDSAVTTLDSQLVASSKSDLAFAFGFALISLADRESAALGWSELWIVRDSPPSPLAESMTIGLVGAVCWFWRSLWLGAGFGTSTWLASQALCIFFSHTFACKCCWRCAIRVDVGFLSASICISATAVATL</sequence>
<dbReference type="AlphaFoldDB" id="A0A8D8FAF1"/>
<accession>A0A8D8FAF1</accession>